<dbReference type="InterPro" id="IPR036779">
    <property type="entry name" value="LysM_dom_sf"/>
</dbReference>
<dbReference type="Pfam" id="PF01476">
    <property type="entry name" value="LysM"/>
    <property type="match status" value="1"/>
</dbReference>
<name>A0AAV2GRV9_9ROSI</name>
<dbReference type="PANTHER" id="PTHR34997:SF1">
    <property type="entry name" value="PEPTIDOGLYCAN-BINDING LYSIN DOMAIN"/>
    <property type="match status" value="1"/>
</dbReference>
<proteinExistence type="predicted"/>
<dbReference type="SMART" id="SM00257">
    <property type="entry name" value="LysM"/>
    <property type="match status" value="1"/>
</dbReference>
<evidence type="ECO:0000256" key="3">
    <source>
        <dbReference type="SAM" id="SignalP"/>
    </source>
</evidence>
<gene>
    <name evidence="5" type="ORF">LTRI10_LOCUS51858</name>
</gene>
<dbReference type="InterPro" id="IPR018392">
    <property type="entry name" value="LysM"/>
</dbReference>
<keyword evidence="6" id="KW-1185">Reference proteome</keyword>
<evidence type="ECO:0000313" key="5">
    <source>
        <dbReference type="EMBL" id="CAL1412573.1"/>
    </source>
</evidence>
<keyword evidence="3" id="KW-0732">Signal</keyword>
<dbReference type="InterPro" id="IPR052210">
    <property type="entry name" value="LysM1-like"/>
</dbReference>
<dbReference type="PROSITE" id="PS51782">
    <property type="entry name" value="LYSM"/>
    <property type="match status" value="1"/>
</dbReference>
<keyword evidence="1" id="KW-0147">Chitin-binding</keyword>
<accession>A0AAV2GRV9</accession>
<feature type="signal peptide" evidence="3">
    <location>
        <begin position="1"/>
        <end position="26"/>
    </location>
</feature>
<dbReference type="EMBL" id="OZ034822">
    <property type="protein sequence ID" value="CAL1412573.1"/>
    <property type="molecule type" value="Genomic_DNA"/>
</dbReference>
<keyword evidence="2" id="KW-0843">Virulence</keyword>
<feature type="domain" description="LysM" evidence="4">
    <location>
        <begin position="33"/>
        <end position="77"/>
    </location>
</feature>
<dbReference type="Gene3D" id="3.10.350.10">
    <property type="entry name" value="LysM domain"/>
    <property type="match status" value="1"/>
</dbReference>
<protein>
    <recommendedName>
        <fullName evidence="4">LysM domain-containing protein</fullName>
    </recommendedName>
</protein>
<evidence type="ECO:0000256" key="2">
    <source>
        <dbReference type="ARBA" id="ARBA00023026"/>
    </source>
</evidence>
<feature type="chain" id="PRO_5043954325" description="LysM domain-containing protein" evidence="3">
    <location>
        <begin position="27"/>
        <end position="80"/>
    </location>
</feature>
<dbReference type="SUPFAM" id="SSF54106">
    <property type="entry name" value="LysM domain"/>
    <property type="match status" value="1"/>
</dbReference>
<dbReference type="AlphaFoldDB" id="A0AAV2GRV9"/>
<sequence>MVMGKANLKFVMFVLLVGLLITSSAATKKKCSDPYVVEDGEDCYKIATAHNMSLEDLESMNPDVNCAKLQPGNKLCLEKN</sequence>
<dbReference type="CDD" id="cd00118">
    <property type="entry name" value="LysM"/>
    <property type="match status" value="1"/>
</dbReference>
<dbReference type="GO" id="GO:0008061">
    <property type="term" value="F:chitin binding"/>
    <property type="evidence" value="ECO:0007669"/>
    <property type="project" value="UniProtKB-KW"/>
</dbReference>
<organism evidence="5 6">
    <name type="scientific">Linum trigynum</name>
    <dbReference type="NCBI Taxonomy" id="586398"/>
    <lineage>
        <taxon>Eukaryota</taxon>
        <taxon>Viridiplantae</taxon>
        <taxon>Streptophyta</taxon>
        <taxon>Embryophyta</taxon>
        <taxon>Tracheophyta</taxon>
        <taxon>Spermatophyta</taxon>
        <taxon>Magnoliopsida</taxon>
        <taxon>eudicotyledons</taxon>
        <taxon>Gunneridae</taxon>
        <taxon>Pentapetalae</taxon>
        <taxon>rosids</taxon>
        <taxon>fabids</taxon>
        <taxon>Malpighiales</taxon>
        <taxon>Linaceae</taxon>
        <taxon>Linum</taxon>
    </lineage>
</organism>
<dbReference type="PANTHER" id="PTHR34997">
    <property type="entry name" value="AM15"/>
    <property type="match status" value="1"/>
</dbReference>
<evidence type="ECO:0000313" key="6">
    <source>
        <dbReference type="Proteomes" id="UP001497516"/>
    </source>
</evidence>
<evidence type="ECO:0000259" key="4">
    <source>
        <dbReference type="PROSITE" id="PS51782"/>
    </source>
</evidence>
<evidence type="ECO:0000256" key="1">
    <source>
        <dbReference type="ARBA" id="ARBA00022669"/>
    </source>
</evidence>
<reference evidence="5 6" key="1">
    <citation type="submission" date="2024-04" db="EMBL/GenBank/DDBJ databases">
        <authorList>
            <person name="Fracassetti M."/>
        </authorList>
    </citation>
    <scope>NUCLEOTIDE SEQUENCE [LARGE SCALE GENOMIC DNA]</scope>
</reference>
<dbReference type="Proteomes" id="UP001497516">
    <property type="component" value="Chromosome 9"/>
</dbReference>